<dbReference type="InterPro" id="IPR029058">
    <property type="entry name" value="AB_hydrolase_fold"/>
</dbReference>
<dbReference type="SUPFAM" id="SSF53474">
    <property type="entry name" value="alpha/beta-Hydrolases"/>
    <property type="match status" value="1"/>
</dbReference>
<reference evidence="2" key="1">
    <citation type="submission" date="2019-03" db="EMBL/GenBank/DDBJ databases">
        <title>Lake Tanganyika Metagenome-Assembled Genomes (MAGs).</title>
        <authorList>
            <person name="Tran P."/>
        </authorList>
    </citation>
    <scope>NUCLEOTIDE SEQUENCE</scope>
    <source>
        <strain evidence="2">K_DeepCast_65m_m2_066</strain>
    </source>
</reference>
<keyword evidence="2" id="KW-0378">Hydrolase</keyword>
<dbReference type="InterPro" id="IPR000073">
    <property type="entry name" value="AB_hydrolase_1"/>
</dbReference>
<dbReference type="Proteomes" id="UP000712673">
    <property type="component" value="Unassembled WGS sequence"/>
</dbReference>
<evidence type="ECO:0000313" key="3">
    <source>
        <dbReference type="Proteomes" id="UP000712673"/>
    </source>
</evidence>
<protein>
    <submittedName>
        <fullName evidence="2">Alpha/beta fold hydrolase</fullName>
    </submittedName>
</protein>
<proteinExistence type="predicted"/>
<feature type="domain" description="AB hydrolase-1" evidence="1">
    <location>
        <begin position="40"/>
        <end position="116"/>
    </location>
</feature>
<evidence type="ECO:0000313" key="2">
    <source>
        <dbReference type="EMBL" id="MBM3224696.1"/>
    </source>
</evidence>
<dbReference type="AlphaFoldDB" id="A0A937W3Y7"/>
<dbReference type="EMBL" id="VGLS01000386">
    <property type="protein sequence ID" value="MBM3224696.1"/>
    <property type="molecule type" value="Genomic_DNA"/>
</dbReference>
<gene>
    <name evidence="2" type="ORF">FJZ47_12950</name>
</gene>
<dbReference type="GO" id="GO:0016787">
    <property type="term" value="F:hydrolase activity"/>
    <property type="evidence" value="ECO:0007669"/>
    <property type="project" value="UniProtKB-KW"/>
</dbReference>
<sequence>MATTAVPWTAEMVEAGGLKLQVIKGGTGQPLLLLHDEMGHPGWLRYHEALAQQHTLYIPLHPGCGKSERPDWLMHMRDLATWYLDALDDLGLGPVPVIGSSLGGWLAAEMAAMCPQQFQ</sequence>
<comment type="caution">
    <text evidence="2">The sequence shown here is derived from an EMBL/GenBank/DDBJ whole genome shotgun (WGS) entry which is preliminary data.</text>
</comment>
<dbReference type="Gene3D" id="3.40.50.1820">
    <property type="entry name" value="alpha/beta hydrolase"/>
    <property type="match status" value="1"/>
</dbReference>
<accession>A0A937W3Y7</accession>
<organism evidence="2 3">
    <name type="scientific">Tectimicrobiota bacterium</name>
    <dbReference type="NCBI Taxonomy" id="2528274"/>
    <lineage>
        <taxon>Bacteria</taxon>
        <taxon>Pseudomonadati</taxon>
        <taxon>Nitrospinota/Tectimicrobiota group</taxon>
        <taxon>Candidatus Tectimicrobiota</taxon>
    </lineage>
</organism>
<feature type="non-terminal residue" evidence="2">
    <location>
        <position position="119"/>
    </location>
</feature>
<evidence type="ECO:0000259" key="1">
    <source>
        <dbReference type="Pfam" id="PF00561"/>
    </source>
</evidence>
<name>A0A937W3Y7_UNCTE</name>
<dbReference type="Pfam" id="PF00561">
    <property type="entry name" value="Abhydrolase_1"/>
    <property type="match status" value="1"/>
</dbReference>